<name>A0A5N6QSA0_9ROSI</name>
<dbReference type="InterPro" id="IPR011992">
    <property type="entry name" value="EF-hand-dom_pair"/>
</dbReference>
<dbReference type="PROSITE" id="PS50222">
    <property type="entry name" value="EF_HAND_2"/>
    <property type="match status" value="1"/>
</dbReference>
<dbReference type="Proteomes" id="UP000327013">
    <property type="component" value="Chromosome 2"/>
</dbReference>
<reference evidence="2 3" key="1">
    <citation type="submission" date="2019-06" db="EMBL/GenBank/DDBJ databases">
        <title>A chromosomal-level reference genome of Carpinus fangiana (Coryloideae, Betulaceae).</title>
        <authorList>
            <person name="Yang X."/>
            <person name="Wang Z."/>
            <person name="Zhang L."/>
            <person name="Hao G."/>
            <person name="Liu J."/>
            <person name="Yang Y."/>
        </authorList>
    </citation>
    <scope>NUCLEOTIDE SEQUENCE [LARGE SCALE GENOMIC DNA]</scope>
    <source>
        <strain evidence="2">Cfa_2016G</strain>
        <tissue evidence="2">Leaf</tissue>
    </source>
</reference>
<feature type="domain" description="EF-hand" evidence="1">
    <location>
        <begin position="119"/>
        <end position="154"/>
    </location>
</feature>
<protein>
    <recommendedName>
        <fullName evidence="1">EF-hand domain-containing protein</fullName>
    </recommendedName>
</protein>
<dbReference type="OrthoDB" id="2016045at2759"/>
<evidence type="ECO:0000313" key="3">
    <source>
        <dbReference type="Proteomes" id="UP000327013"/>
    </source>
</evidence>
<proteinExistence type="predicted"/>
<dbReference type="AlphaFoldDB" id="A0A5N6QSA0"/>
<gene>
    <name evidence="2" type="ORF">FH972_006429</name>
</gene>
<dbReference type="InterPro" id="IPR002048">
    <property type="entry name" value="EF_hand_dom"/>
</dbReference>
<keyword evidence="3" id="KW-1185">Reference proteome</keyword>
<accession>A0A5N6QSA0</accession>
<dbReference type="PANTHER" id="PTHR34574">
    <property type="entry name" value="CALCIUM-BINDING EF-HAND FAMILY PROTEIN-RELATED"/>
    <property type="match status" value="1"/>
</dbReference>
<dbReference type="SUPFAM" id="SSF47473">
    <property type="entry name" value="EF-hand"/>
    <property type="match status" value="1"/>
</dbReference>
<sequence>MSDGVLTILDGSQLRSLVLSLPGDNGALTVGEVLDLADSIASSALFGISLPDTLRRSALLLIHVDDVGSFSSTQLDRGQVSQYLSDYLAAIADQLKDDPLVIATLNGNILRLFLEDEDDFAMIAENLFTDLDAEDKGKISKGEIRNALVHMGVDMGVPPFSEFPQLNDILRKHGAEGEEELGQAQFAQLLQPILQELADALAEKPVFFIQNIKVINGSKLKKILADEEELDHIVEKMLEEKHTGKDGLGNVELLRGFLERNWKGLGLPPSEANEAVVLLYDAVFADVKNHKSAAELEKKDELGKLLKEILHKFAEQLEANPVYHDHDH</sequence>
<evidence type="ECO:0000313" key="2">
    <source>
        <dbReference type="EMBL" id="KAE8010031.1"/>
    </source>
</evidence>
<dbReference type="PANTHER" id="PTHR34574:SF3">
    <property type="entry name" value="CALCIUM-BINDING EF HAND FAMILY PROTEIN"/>
    <property type="match status" value="1"/>
</dbReference>
<dbReference type="EMBL" id="CM017322">
    <property type="protein sequence ID" value="KAE8010031.1"/>
    <property type="molecule type" value="Genomic_DNA"/>
</dbReference>
<organism evidence="2 3">
    <name type="scientific">Carpinus fangiana</name>
    <dbReference type="NCBI Taxonomy" id="176857"/>
    <lineage>
        <taxon>Eukaryota</taxon>
        <taxon>Viridiplantae</taxon>
        <taxon>Streptophyta</taxon>
        <taxon>Embryophyta</taxon>
        <taxon>Tracheophyta</taxon>
        <taxon>Spermatophyta</taxon>
        <taxon>Magnoliopsida</taxon>
        <taxon>eudicotyledons</taxon>
        <taxon>Gunneridae</taxon>
        <taxon>Pentapetalae</taxon>
        <taxon>rosids</taxon>
        <taxon>fabids</taxon>
        <taxon>Fagales</taxon>
        <taxon>Betulaceae</taxon>
        <taxon>Carpinus</taxon>
    </lineage>
</organism>
<evidence type="ECO:0000259" key="1">
    <source>
        <dbReference type="PROSITE" id="PS50222"/>
    </source>
</evidence>
<dbReference type="GO" id="GO:0005509">
    <property type="term" value="F:calcium ion binding"/>
    <property type="evidence" value="ECO:0007669"/>
    <property type="project" value="InterPro"/>
</dbReference>